<evidence type="ECO:0000313" key="1">
    <source>
        <dbReference type="EMBL" id="KAF7826133.1"/>
    </source>
</evidence>
<evidence type="ECO:0000313" key="2">
    <source>
        <dbReference type="Proteomes" id="UP000634136"/>
    </source>
</evidence>
<dbReference type="EMBL" id="JAAIUW010000006">
    <property type="protein sequence ID" value="KAF7826133.1"/>
    <property type="molecule type" value="Genomic_DNA"/>
</dbReference>
<sequence length="109" mass="11595">MRSNNFGPRGYPPTWMQNQTRGALYDTLSGRRDGVRQPATQPACALLGGPHIRVRESSAWDTSSVTGPLPPTSPKIGGPHSLPLLMLAFCAQTSLAGIYKLSSRCGVAS</sequence>
<reference evidence="1" key="1">
    <citation type="submission" date="2020-09" db="EMBL/GenBank/DDBJ databases">
        <title>Genome-Enabled Discovery of Anthraquinone Biosynthesis in Senna tora.</title>
        <authorList>
            <person name="Kang S.-H."/>
            <person name="Pandey R.P."/>
            <person name="Lee C.-M."/>
            <person name="Sim J.-S."/>
            <person name="Jeong J.-T."/>
            <person name="Choi B.-S."/>
            <person name="Jung M."/>
            <person name="Ginzburg D."/>
            <person name="Zhao K."/>
            <person name="Won S.Y."/>
            <person name="Oh T.-J."/>
            <person name="Yu Y."/>
            <person name="Kim N.-H."/>
            <person name="Lee O.R."/>
            <person name="Lee T.-H."/>
            <person name="Bashyal P."/>
            <person name="Kim T.-S."/>
            <person name="Lee W.-H."/>
            <person name="Kawkins C."/>
            <person name="Kim C.-K."/>
            <person name="Kim J.S."/>
            <person name="Ahn B.O."/>
            <person name="Rhee S.Y."/>
            <person name="Sohng J.K."/>
        </authorList>
    </citation>
    <scope>NUCLEOTIDE SEQUENCE</scope>
    <source>
        <tissue evidence="1">Leaf</tissue>
    </source>
</reference>
<comment type="caution">
    <text evidence="1">The sequence shown here is derived from an EMBL/GenBank/DDBJ whole genome shotgun (WGS) entry which is preliminary data.</text>
</comment>
<accession>A0A834TPN8</accession>
<name>A0A834TPN8_9FABA</name>
<organism evidence="1 2">
    <name type="scientific">Senna tora</name>
    <dbReference type="NCBI Taxonomy" id="362788"/>
    <lineage>
        <taxon>Eukaryota</taxon>
        <taxon>Viridiplantae</taxon>
        <taxon>Streptophyta</taxon>
        <taxon>Embryophyta</taxon>
        <taxon>Tracheophyta</taxon>
        <taxon>Spermatophyta</taxon>
        <taxon>Magnoliopsida</taxon>
        <taxon>eudicotyledons</taxon>
        <taxon>Gunneridae</taxon>
        <taxon>Pentapetalae</taxon>
        <taxon>rosids</taxon>
        <taxon>fabids</taxon>
        <taxon>Fabales</taxon>
        <taxon>Fabaceae</taxon>
        <taxon>Caesalpinioideae</taxon>
        <taxon>Cassia clade</taxon>
        <taxon>Senna</taxon>
    </lineage>
</organism>
<gene>
    <name evidence="1" type="ORF">G2W53_017297</name>
</gene>
<dbReference type="Proteomes" id="UP000634136">
    <property type="component" value="Unassembled WGS sequence"/>
</dbReference>
<proteinExistence type="predicted"/>
<protein>
    <submittedName>
        <fullName evidence="1">Uncharacterized protein</fullName>
    </submittedName>
</protein>
<keyword evidence="2" id="KW-1185">Reference proteome</keyword>
<dbReference type="AlphaFoldDB" id="A0A834TPN8"/>